<evidence type="ECO:0000313" key="2">
    <source>
        <dbReference type="Proteomes" id="UP000266272"/>
    </source>
</evidence>
<comment type="caution">
    <text evidence="1">The sequence shown here is derived from an EMBL/GenBank/DDBJ whole genome shotgun (WGS) entry which is preliminary data.</text>
</comment>
<evidence type="ECO:0000313" key="1">
    <source>
        <dbReference type="EMBL" id="RFU80193.1"/>
    </source>
</evidence>
<reference evidence="1 2" key="1">
    <citation type="journal article" date="2018" name="PLoS Pathog.">
        <title>Evolution of structural diversity of trichothecenes, a family of toxins produced by plant pathogenic and entomopathogenic fungi.</title>
        <authorList>
            <person name="Proctor R.H."/>
            <person name="McCormick S.P."/>
            <person name="Kim H.S."/>
            <person name="Cardoza R.E."/>
            <person name="Stanley A.M."/>
            <person name="Lindo L."/>
            <person name="Kelly A."/>
            <person name="Brown D.W."/>
            <person name="Lee T."/>
            <person name="Vaughan M.M."/>
            <person name="Alexander N.J."/>
            <person name="Busman M."/>
            <person name="Gutierrez S."/>
        </authorList>
    </citation>
    <scope>NUCLEOTIDE SEQUENCE [LARGE SCALE GENOMIC DNA]</scope>
    <source>
        <strain evidence="1 2">IBT 40837</strain>
    </source>
</reference>
<accession>A0A395NW23</accession>
<proteinExistence type="predicted"/>
<dbReference type="PANTHER" id="PTHR45458">
    <property type="entry name" value="SHORT-CHAIN DEHYDROGENASE/REDUCTASE SDR"/>
    <property type="match status" value="1"/>
</dbReference>
<gene>
    <name evidence="1" type="ORF">TARUN_2003</name>
</gene>
<dbReference type="InterPro" id="IPR036291">
    <property type="entry name" value="NAD(P)-bd_dom_sf"/>
</dbReference>
<dbReference type="AlphaFoldDB" id="A0A395NW23"/>
<dbReference type="EMBL" id="PXOA01000120">
    <property type="protein sequence ID" value="RFU80193.1"/>
    <property type="molecule type" value="Genomic_DNA"/>
</dbReference>
<protein>
    <submittedName>
        <fullName evidence="1">Short-chain dehydrogenase reductase sdr</fullName>
    </submittedName>
</protein>
<dbReference type="PANTHER" id="PTHR45458:SF1">
    <property type="entry name" value="SHORT CHAIN DEHYDROGENASE"/>
    <property type="match status" value="1"/>
</dbReference>
<sequence length="86" mass="9672">MNMLAVQYALEYEKDGFTVLTISPGWLKTDMGSEEADLEVETGVKAVLNLMNKADTSYNGKFYNIHVPGWEHKEGPNQYDGAEIAW</sequence>
<keyword evidence="2" id="KW-1185">Reference proteome</keyword>
<dbReference type="InterPro" id="IPR052184">
    <property type="entry name" value="SDR_enzymes"/>
</dbReference>
<organism evidence="1 2">
    <name type="scientific">Trichoderma arundinaceum</name>
    <dbReference type="NCBI Taxonomy" id="490622"/>
    <lineage>
        <taxon>Eukaryota</taxon>
        <taxon>Fungi</taxon>
        <taxon>Dikarya</taxon>
        <taxon>Ascomycota</taxon>
        <taxon>Pezizomycotina</taxon>
        <taxon>Sordariomycetes</taxon>
        <taxon>Hypocreomycetidae</taxon>
        <taxon>Hypocreales</taxon>
        <taxon>Hypocreaceae</taxon>
        <taxon>Trichoderma</taxon>
    </lineage>
</organism>
<dbReference type="Proteomes" id="UP000266272">
    <property type="component" value="Unassembled WGS sequence"/>
</dbReference>
<dbReference type="GO" id="GO:0016616">
    <property type="term" value="F:oxidoreductase activity, acting on the CH-OH group of donors, NAD or NADP as acceptor"/>
    <property type="evidence" value="ECO:0007669"/>
    <property type="project" value="TreeGrafter"/>
</dbReference>
<dbReference type="Gene3D" id="3.40.50.720">
    <property type="entry name" value="NAD(P)-binding Rossmann-like Domain"/>
    <property type="match status" value="1"/>
</dbReference>
<dbReference type="OrthoDB" id="5296at2759"/>
<dbReference type="SUPFAM" id="SSF51735">
    <property type="entry name" value="NAD(P)-binding Rossmann-fold domains"/>
    <property type="match status" value="1"/>
</dbReference>
<name>A0A395NW23_TRIAR</name>